<evidence type="ECO:0000256" key="2">
    <source>
        <dbReference type="ARBA" id="ARBA00022559"/>
    </source>
</evidence>
<dbReference type="PANTHER" id="PTHR30521">
    <property type="entry name" value="DEFERROCHELATASE/PEROXIDASE"/>
    <property type="match status" value="1"/>
</dbReference>
<dbReference type="SUPFAM" id="SSF54909">
    <property type="entry name" value="Dimeric alpha+beta barrel"/>
    <property type="match status" value="1"/>
</dbReference>
<dbReference type="InterPro" id="IPR048328">
    <property type="entry name" value="Dyp_perox_C"/>
</dbReference>
<dbReference type="NCBIfam" id="TIGR01413">
    <property type="entry name" value="Dyp_perox_fam"/>
    <property type="match status" value="1"/>
</dbReference>
<reference evidence="18" key="1">
    <citation type="journal article" date="2019" name="Int. J. Syst. Evol. Microbiol.">
        <title>The Global Catalogue of Microorganisms (GCM) 10K type strain sequencing project: providing services to taxonomists for standard genome sequencing and annotation.</title>
        <authorList>
            <consortium name="The Broad Institute Genomics Platform"/>
            <consortium name="The Broad Institute Genome Sequencing Center for Infectious Disease"/>
            <person name="Wu L."/>
            <person name="Ma J."/>
        </authorList>
    </citation>
    <scope>NUCLEOTIDE SEQUENCE [LARGE SCALE GENOMIC DNA]</scope>
    <source>
        <strain evidence="18">CGMCC 4.1641</strain>
    </source>
</reference>
<evidence type="ECO:0000313" key="18">
    <source>
        <dbReference type="Proteomes" id="UP001596222"/>
    </source>
</evidence>
<evidence type="ECO:0000256" key="12">
    <source>
        <dbReference type="ARBA" id="ARBA00048856"/>
    </source>
</evidence>
<dbReference type="InterPro" id="IPR006314">
    <property type="entry name" value="Dyp_peroxidase"/>
</dbReference>
<evidence type="ECO:0000256" key="7">
    <source>
        <dbReference type="ARBA" id="ARBA00023004"/>
    </source>
</evidence>
<feature type="domain" description="Dyp-type peroxidase C-terminal" evidence="16">
    <location>
        <begin position="217"/>
        <end position="400"/>
    </location>
</feature>
<dbReference type="InterPro" id="IPR006313">
    <property type="entry name" value="EfeB/EfeN"/>
</dbReference>
<keyword evidence="6 13" id="KW-0560">Oxidoreductase</keyword>
<keyword evidence="3 13" id="KW-0349">Heme</keyword>
<dbReference type="Proteomes" id="UP001596222">
    <property type="component" value="Unassembled WGS sequence"/>
</dbReference>
<dbReference type="InterPro" id="IPR048327">
    <property type="entry name" value="Dyp_perox_N"/>
</dbReference>
<evidence type="ECO:0000256" key="13">
    <source>
        <dbReference type="RuleBase" id="RU365017"/>
    </source>
</evidence>
<evidence type="ECO:0000256" key="10">
    <source>
        <dbReference type="ARBA" id="ARBA00033771"/>
    </source>
</evidence>
<evidence type="ECO:0000256" key="5">
    <source>
        <dbReference type="ARBA" id="ARBA00022729"/>
    </source>
</evidence>
<evidence type="ECO:0000256" key="4">
    <source>
        <dbReference type="ARBA" id="ARBA00022723"/>
    </source>
</evidence>
<comment type="similarity">
    <text evidence="9 13">Belongs to the DyP-type peroxidase family.</text>
</comment>
<comment type="cofactor">
    <cofactor evidence="13">
        <name>heme b</name>
        <dbReference type="ChEBI" id="CHEBI:60344"/>
    </cofactor>
    <text evidence="13">Binds 1 heme b (iron(II)-protoporphyrin IX) group non-covalently per subunit.</text>
</comment>
<keyword evidence="8" id="KW-0456">Lyase</keyword>
<keyword evidence="18" id="KW-1185">Reference proteome</keyword>
<evidence type="ECO:0000256" key="14">
    <source>
        <dbReference type="SAM" id="MobiDB-lite"/>
    </source>
</evidence>
<evidence type="ECO:0000256" key="3">
    <source>
        <dbReference type="ARBA" id="ARBA00022617"/>
    </source>
</evidence>
<dbReference type="NCBIfam" id="TIGR01412">
    <property type="entry name" value="tat_substr_1"/>
    <property type="match status" value="1"/>
</dbReference>
<comment type="function">
    <text evidence="13">Involved in the recovery of exogenous heme iron. Extracts iron from heme while preserving the protoporphyrin ring intact.</text>
</comment>
<keyword evidence="4 13" id="KW-0479">Metal-binding</keyword>
<dbReference type="InterPro" id="IPR011008">
    <property type="entry name" value="Dimeric_a/b-barrel"/>
</dbReference>
<evidence type="ECO:0000256" key="8">
    <source>
        <dbReference type="ARBA" id="ARBA00023239"/>
    </source>
</evidence>
<accession>A0ABV9ZX62</accession>
<keyword evidence="5 13" id="KW-0732">Signal</keyword>
<dbReference type="EC" id="1.11.1.-" evidence="13"/>
<evidence type="ECO:0000256" key="11">
    <source>
        <dbReference type="ARBA" id="ARBA00033775"/>
    </source>
</evidence>
<comment type="subcellular location">
    <subcellularLocation>
        <location evidence="1">Cell envelope</location>
    </subcellularLocation>
</comment>
<comment type="caution">
    <text evidence="17">The sequence shown here is derived from an EMBL/GenBank/DDBJ whole genome shotgun (WGS) entry which is preliminary data.</text>
</comment>
<feature type="region of interest" description="Disordered" evidence="14">
    <location>
        <begin position="28"/>
        <end position="50"/>
    </location>
</feature>
<keyword evidence="7 13" id="KW-0408">Iron</keyword>
<feature type="compositionally biased region" description="Low complexity" evidence="14">
    <location>
        <begin position="37"/>
        <end position="50"/>
    </location>
</feature>
<evidence type="ECO:0000259" key="15">
    <source>
        <dbReference type="Pfam" id="PF04261"/>
    </source>
</evidence>
<dbReference type="RefSeq" id="WP_382041140.1">
    <property type="nucleotide sequence ID" value="NZ_JBHSKJ010000007.1"/>
</dbReference>
<protein>
    <recommendedName>
        <fullName evidence="10 13">Deferrochelatase</fullName>
        <ecNumber evidence="13">1.11.1.-</ecNumber>
    </recommendedName>
    <alternativeName>
        <fullName evidence="11 13">Peroxidase EfeB</fullName>
    </alternativeName>
</protein>
<feature type="region of interest" description="Disordered" evidence="14">
    <location>
        <begin position="205"/>
        <end position="234"/>
    </location>
</feature>
<evidence type="ECO:0000256" key="6">
    <source>
        <dbReference type="ARBA" id="ARBA00023002"/>
    </source>
</evidence>
<evidence type="ECO:0000313" key="17">
    <source>
        <dbReference type="EMBL" id="MFC5145782.1"/>
    </source>
</evidence>
<organism evidence="17 18">
    <name type="scientific">Streptomyces aureoversilis</name>
    <dbReference type="NCBI Taxonomy" id="67277"/>
    <lineage>
        <taxon>Bacteria</taxon>
        <taxon>Bacillati</taxon>
        <taxon>Actinomycetota</taxon>
        <taxon>Actinomycetes</taxon>
        <taxon>Kitasatosporales</taxon>
        <taxon>Streptomycetaceae</taxon>
        <taxon>Streptomyces</taxon>
    </lineage>
</organism>
<dbReference type="PANTHER" id="PTHR30521:SF4">
    <property type="entry name" value="DEFERROCHELATASE"/>
    <property type="match status" value="1"/>
</dbReference>
<name>A0ABV9ZX62_9ACTN</name>
<comment type="catalytic activity">
    <reaction evidence="12">
        <text>heme b + 2 H(+) = protoporphyrin IX + Fe(2+)</text>
        <dbReference type="Rhea" id="RHEA:22584"/>
        <dbReference type="ChEBI" id="CHEBI:15378"/>
        <dbReference type="ChEBI" id="CHEBI:29033"/>
        <dbReference type="ChEBI" id="CHEBI:57306"/>
        <dbReference type="ChEBI" id="CHEBI:60344"/>
        <dbReference type="EC" id="4.98.1.1"/>
    </reaction>
    <physiologicalReaction direction="left-to-right" evidence="12">
        <dbReference type="Rhea" id="RHEA:22585"/>
    </physiologicalReaction>
</comment>
<feature type="signal peptide" evidence="13">
    <location>
        <begin position="1"/>
        <end position="19"/>
    </location>
</feature>
<dbReference type="PROSITE" id="PS51318">
    <property type="entry name" value="TAT"/>
    <property type="match status" value="1"/>
</dbReference>
<evidence type="ECO:0000259" key="16">
    <source>
        <dbReference type="Pfam" id="PF20628"/>
    </source>
</evidence>
<dbReference type="Pfam" id="PF20628">
    <property type="entry name" value="Dyp_perox_C"/>
    <property type="match status" value="1"/>
</dbReference>
<dbReference type="EMBL" id="JBHSKJ010000007">
    <property type="protein sequence ID" value="MFC5145782.1"/>
    <property type="molecule type" value="Genomic_DNA"/>
</dbReference>
<dbReference type="InterPro" id="IPR006311">
    <property type="entry name" value="TAT_signal"/>
</dbReference>
<gene>
    <name evidence="17" type="primary">efeB</name>
    <name evidence="17" type="ORF">ACFPP6_14045</name>
</gene>
<evidence type="ECO:0000256" key="1">
    <source>
        <dbReference type="ARBA" id="ARBA00004196"/>
    </source>
</evidence>
<proteinExistence type="inferred from homology"/>
<feature type="compositionally biased region" description="Basic and acidic residues" evidence="14">
    <location>
        <begin position="297"/>
        <end position="307"/>
    </location>
</feature>
<evidence type="ECO:0000256" key="9">
    <source>
        <dbReference type="ARBA" id="ARBA00025737"/>
    </source>
</evidence>
<sequence length="423" mass="45380">MRRLSWHVPRRGLLRGALAAGAAATLTAPAPAPAPAPASADGPRAAAGPRFHGPHQAAILTPPARATAFTSFDVTAADRRELADLLRTLTDRARFLTTGGTPAPTGITAPPPDSGILGPYVPADGGLGVTLSAGASLFDGRYGLAGRAPRLLRTMPVFPDDDLDPAWCHGDLGLQLCADSPDTVLHALRDLTRHTRGGMQIRWRIDGHTAPPRPSGTPRNLFGFKDGTSGPDPRDARLMDRLVWTAADSGEPPWATGGSYQVVRLIRMLTEFWDRIPLSEQERVIGRSRDTGAPLDGARESDPPRYAHDPEGEVTPLDSHIRLAHPRTPGSEAHRLLRRSYNYDRGVAGNGTLDQGLLFCCYQRDPVRQFTTVQKRLAGEPLTDYVTPFGGGWFFALPGVRDRADWYGRALLAGGTGRTGGSA</sequence>
<feature type="region of interest" description="Disordered" evidence="14">
    <location>
        <begin position="287"/>
        <end position="307"/>
    </location>
</feature>
<keyword evidence="2 13" id="KW-0575">Peroxidase</keyword>
<feature type="chain" id="PRO_5044997962" description="Deferrochelatase" evidence="13">
    <location>
        <begin position="20"/>
        <end position="423"/>
    </location>
</feature>
<dbReference type="PROSITE" id="PS51404">
    <property type="entry name" value="DYP_PEROXIDASE"/>
    <property type="match status" value="1"/>
</dbReference>
<dbReference type="Pfam" id="PF04261">
    <property type="entry name" value="Dyp_perox_N"/>
    <property type="match status" value="1"/>
</dbReference>
<feature type="domain" description="Dyp-type peroxidase N-terminal" evidence="15">
    <location>
        <begin position="56"/>
        <end position="208"/>
    </location>
</feature>